<keyword evidence="1" id="KW-0472">Membrane</keyword>
<evidence type="ECO:0000313" key="3">
    <source>
        <dbReference type="Proteomes" id="UP001220324"/>
    </source>
</evidence>
<reference evidence="2 3" key="1">
    <citation type="journal article" date="2023" name="IMA Fungus">
        <title>Comparative genomic study of the Penicillium genus elucidates a diverse pangenome and 15 lateral gene transfer events.</title>
        <authorList>
            <person name="Petersen C."/>
            <person name="Sorensen T."/>
            <person name="Nielsen M.R."/>
            <person name="Sondergaard T.E."/>
            <person name="Sorensen J.L."/>
            <person name="Fitzpatrick D.A."/>
            <person name="Frisvad J.C."/>
            <person name="Nielsen K.L."/>
        </authorList>
    </citation>
    <scope>NUCLEOTIDE SEQUENCE [LARGE SCALE GENOMIC DNA]</scope>
    <source>
        <strain evidence="2 3">IBT 35679</strain>
    </source>
</reference>
<protein>
    <submittedName>
        <fullName evidence="2">Uncharacterized protein</fullName>
    </submittedName>
</protein>
<organism evidence="2 3">
    <name type="scientific">Penicillium frequentans</name>
    <dbReference type="NCBI Taxonomy" id="3151616"/>
    <lineage>
        <taxon>Eukaryota</taxon>
        <taxon>Fungi</taxon>
        <taxon>Dikarya</taxon>
        <taxon>Ascomycota</taxon>
        <taxon>Pezizomycotina</taxon>
        <taxon>Eurotiomycetes</taxon>
        <taxon>Eurotiomycetidae</taxon>
        <taxon>Eurotiales</taxon>
        <taxon>Aspergillaceae</taxon>
        <taxon>Penicillium</taxon>
    </lineage>
</organism>
<dbReference type="AlphaFoldDB" id="A0AAD6D7M8"/>
<feature type="transmembrane region" description="Helical" evidence="1">
    <location>
        <begin position="56"/>
        <end position="80"/>
    </location>
</feature>
<evidence type="ECO:0000313" key="2">
    <source>
        <dbReference type="EMBL" id="KAJ5557336.1"/>
    </source>
</evidence>
<proteinExistence type="predicted"/>
<sequence>MDISNHGVYLNFTNCRPELDSLLPQLWTMAIEFRGSCIVYLLIITSAFWRSQPRYLMLLGVAIYWFLNGHWDIFAFVIGLCFAESQVGPGEAEADGELTLHCQTTKNKAAAIRALIKTWK</sequence>
<keyword evidence="1" id="KW-0812">Transmembrane</keyword>
<accession>A0AAD6D7M8</accession>
<evidence type="ECO:0000256" key="1">
    <source>
        <dbReference type="SAM" id="Phobius"/>
    </source>
</evidence>
<keyword evidence="3" id="KW-1185">Reference proteome</keyword>
<dbReference type="EMBL" id="JAQIZZ010000001">
    <property type="protein sequence ID" value="KAJ5557336.1"/>
    <property type="molecule type" value="Genomic_DNA"/>
</dbReference>
<gene>
    <name evidence="2" type="ORF">N7494_001251</name>
</gene>
<feature type="transmembrane region" description="Helical" evidence="1">
    <location>
        <begin position="26"/>
        <end position="49"/>
    </location>
</feature>
<comment type="caution">
    <text evidence="2">The sequence shown here is derived from an EMBL/GenBank/DDBJ whole genome shotgun (WGS) entry which is preliminary data.</text>
</comment>
<dbReference type="Proteomes" id="UP001220324">
    <property type="component" value="Unassembled WGS sequence"/>
</dbReference>
<name>A0AAD6D7M8_9EURO</name>
<keyword evidence="1" id="KW-1133">Transmembrane helix</keyword>